<reference evidence="3" key="1">
    <citation type="submission" date="2020-05" db="UniProtKB">
        <authorList>
            <consortium name="EnsemblMetazoa"/>
        </authorList>
    </citation>
    <scope>IDENTIFICATION</scope>
    <source>
        <strain evidence="3">BB02</strain>
    </source>
</reference>
<sequence>MSLQPQDKVNMSLDEIIKISKSEKRKQAVQIKKGLVFSRGQGVKRGRGRGRGGNQTNVNSKQLQQKPDIPVRGRGRGGRGRGRGVFQQRNKSINPLDRINTNKFTANTFKTRGRGRNTNVQPYKRGQANTRPNSGFRDHQSEAAKQAALLREKQLALKNLQLAKQNVQNVNLALQKSSRDLVVNQKRGLNNITTSNRGRGRGRLLTQPIRQLNNTSVTVINPSALTANASIRGRRKRWRGSLNKQRSEHFTIQVANENLQQVKQEQESIVDQLKLLKPTVPTAYKFQKNMFATPATGLSLNERFSSTAIAESGDAFSPEGRKVFL</sequence>
<evidence type="ECO:0000313" key="5">
    <source>
        <dbReference type="Proteomes" id="UP001165740"/>
    </source>
</evidence>
<evidence type="ECO:0000313" key="4">
    <source>
        <dbReference type="Proteomes" id="UP000076420"/>
    </source>
</evidence>
<name>A0A2C9KHR4_BIOGL</name>
<feature type="compositionally biased region" description="Polar residues" evidence="2">
    <location>
        <begin position="54"/>
        <end position="65"/>
    </location>
</feature>
<dbReference type="Proteomes" id="UP001165740">
    <property type="component" value="Chromosome 15"/>
</dbReference>
<dbReference type="Proteomes" id="UP000076420">
    <property type="component" value="Unassembled WGS sequence"/>
</dbReference>
<protein>
    <submittedName>
        <fullName evidence="6">Uncharacterized protein LOC106055821</fullName>
    </submittedName>
</protein>
<dbReference type="AlphaFoldDB" id="A0A2C9KHR4"/>
<gene>
    <name evidence="3" type="primary">106055821</name>
    <name evidence="6" type="synonym">LOC106055821</name>
</gene>
<dbReference type="EnsemblMetazoa" id="BGLB019839-RA">
    <property type="protein sequence ID" value="BGLB019839-PA"/>
    <property type="gene ID" value="BGLB019839"/>
</dbReference>
<proteinExistence type="predicted"/>
<evidence type="ECO:0000256" key="1">
    <source>
        <dbReference type="SAM" id="Coils"/>
    </source>
</evidence>
<dbReference type="VEuPathDB" id="VectorBase:BGLAX_026686"/>
<accession>A0A2C9KHR4</accession>
<feature type="region of interest" description="Disordered" evidence="2">
    <location>
        <begin position="39"/>
        <end position="93"/>
    </location>
</feature>
<dbReference type="STRING" id="6526.A0A2C9KHR4"/>
<dbReference type="OrthoDB" id="6161080at2759"/>
<feature type="compositionally biased region" description="Polar residues" evidence="2">
    <location>
        <begin position="116"/>
        <end position="133"/>
    </location>
</feature>
<dbReference type="KEGG" id="bgt:106055821"/>
<feature type="compositionally biased region" description="Basic residues" evidence="2">
    <location>
        <begin position="73"/>
        <end position="82"/>
    </location>
</feature>
<keyword evidence="5" id="KW-1185">Reference proteome</keyword>
<dbReference type="RefSeq" id="XP_013067748.1">
    <property type="nucleotide sequence ID" value="XM_013212294.2"/>
</dbReference>
<dbReference type="OMA" id="FQKNVFA"/>
<keyword evidence="1" id="KW-0175">Coiled coil</keyword>
<dbReference type="VEuPathDB" id="VectorBase:BGLB019839"/>
<evidence type="ECO:0000313" key="6">
    <source>
        <dbReference type="RefSeq" id="XP_013067748.1"/>
    </source>
</evidence>
<evidence type="ECO:0000256" key="2">
    <source>
        <dbReference type="SAM" id="MobiDB-lite"/>
    </source>
</evidence>
<reference evidence="6" key="2">
    <citation type="submission" date="2023-09" db="UniProtKB">
        <authorList>
            <consortium name="RefSeq"/>
        </authorList>
    </citation>
    <scope>IDENTIFICATION</scope>
</reference>
<evidence type="ECO:0000313" key="3">
    <source>
        <dbReference type="EnsemblMetazoa" id="BGLB019839-PA"/>
    </source>
</evidence>
<dbReference type="GeneID" id="106055821"/>
<feature type="coiled-coil region" evidence="1">
    <location>
        <begin position="150"/>
        <end position="180"/>
    </location>
</feature>
<feature type="region of interest" description="Disordered" evidence="2">
    <location>
        <begin position="109"/>
        <end position="138"/>
    </location>
</feature>
<organism evidence="3 4">
    <name type="scientific">Biomphalaria glabrata</name>
    <name type="common">Bloodfluke planorb</name>
    <name type="synonym">Freshwater snail</name>
    <dbReference type="NCBI Taxonomy" id="6526"/>
    <lineage>
        <taxon>Eukaryota</taxon>
        <taxon>Metazoa</taxon>
        <taxon>Spiralia</taxon>
        <taxon>Lophotrochozoa</taxon>
        <taxon>Mollusca</taxon>
        <taxon>Gastropoda</taxon>
        <taxon>Heterobranchia</taxon>
        <taxon>Euthyneura</taxon>
        <taxon>Panpulmonata</taxon>
        <taxon>Hygrophila</taxon>
        <taxon>Lymnaeoidea</taxon>
        <taxon>Planorbidae</taxon>
        <taxon>Biomphalaria</taxon>
    </lineage>
</organism>